<evidence type="ECO:0000256" key="3">
    <source>
        <dbReference type="SAM" id="SignalP"/>
    </source>
</evidence>
<feature type="chain" id="PRO_5006399102" evidence="3">
    <location>
        <begin position="19"/>
        <end position="489"/>
    </location>
</feature>
<name>A0A0R0M2E0_9MICR</name>
<comment type="caution">
    <text evidence="4">The sequence shown here is derived from an EMBL/GenBank/DDBJ whole genome shotgun (WGS) entry which is preliminary data.</text>
</comment>
<evidence type="ECO:0000313" key="5">
    <source>
        <dbReference type="Proteomes" id="UP000051530"/>
    </source>
</evidence>
<feature type="transmembrane region" description="Helical" evidence="2">
    <location>
        <begin position="463"/>
        <end position="486"/>
    </location>
</feature>
<keyword evidence="2" id="KW-0812">Transmembrane</keyword>
<proteinExistence type="predicted"/>
<sequence>MILRILLLSLQISAAVQRQVIQPILHPGIPALGVQQPAQRIQGLPYAHPLQQTTLTVGTTTSNIVTQQQTPAATQQSQLPQATVPIQGFPEPFKLRETYLKIFNTNPARLATLFPDSIQRILNYYGLDGHALFSKGTTLKDVLYNNLLQYYCLITESALFNESQIPEEKDYLANNADWKAYFFEVERSLGFFIPLFGDFTTNSRSTYTQALEKLSDFDLSKIGNDVMVKSGLIPSTLVHPEKNIGQVARASALYTQLNNSGDTTTYPRPRLSPIIAPVYPVAQVSGATGTTAAQTPVVPPFDPSGANQALSLAINNSVFAQALSKLTKEEFNSIPQDKLQYFKELLKLSYGFLDTTGEYSKPFEQNDWSFEVDKAFSKPESKIETIFYKLREIGSLSSKEVLDKINHTNTLAAHGINITPATADTPKTPTDDKKDEDKTDDKKTEVKTADATQEDESWSTTTWALIGVGALVLVSLAGLAIWYFVFKKQ</sequence>
<accession>A0A0R0M2E0</accession>
<keyword evidence="2" id="KW-0472">Membrane</keyword>
<dbReference type="AlphaFoldDB" id="A0A0R0M2E0"/>
<keyword evidence="2" id="KW-1133">Transmembrane helix</keyword>
<evidence type="ECO:0000256" key="1">
    <source>
        <dbReference type="SAM" id="MobiDB-lite"/>
    </source>
</evidence>
<keyword evidence="3" id="KW-0732">Signal</keyword>
<dbReference type="Proteomes" id="UP000051530">
    <property type="component" value="Unassembled WGS sequence"/>
</dbReference>
<evidence type="ECO:0000313" key="4">
    <source>
        <dbReference type="EMBL" id="KRH93774.1"/>
    </source>
</evidence>
<feature type="region of interest" description="Disordered" evidence="1">
    <location>
        <begin position="416"/>
        <end position="453"/>
    </location>
</feature>
<gene>
    <name evidence="4" type="ORF">M153_5780002796</name>
</gene>
<dbReference type="EMBL" id="LGUB01000220">
    <property type="protein sequence ID" value="KRH93774.1"/>
    <property type="molecule type" value="Genomic_DNA"/>
</dbReference>
<feature type="signal peptide" evidence="3">
    <location>
        <begin position="1"/>
        <end position="18"/>
    </location>
</feature>
<protein>
    <submittedName>
        <fullName evidence="4">Uncharacterized protein</fullName>
    </submittedName>
</protein>
<keyword evidence="5" id="KW-1185">Reference proteome</keyword>
<organism evidence="4 5">
    <name type="scientific">Pseudoloma neurophilia</name>
    <dbReference type="NCBI Taxonomy" id="146866"/>
    <lineage>
        <taxon>Eukaryota</taxon>
        <taxon>Fungi</taxon>
        <taxon>Fungi incertae sedis</taxon>
        <taxon>Microsporidia</taxon>
        <taxon>Pseudoloma</taxon>
    </lineage>
</organism>
<feature type="compositionally biased region" description="Basic and acidic residues" evidence="1">
    <location>
        <begin position="429"/>
        <end position="448"/>
    </location>
</feature>
<dbReference type="VEuPathDB" id="MicrosporidiaDB:M153_5780002796"/>
<feature type="compositionally biased region" description="Low complexity" evidence="1">
    <location>
        <begin position="419"/>
        <end position="428"/>
    </location>
</feature>
<evidence type="ECO:0000256" key="2">
    <source>
        <dbReference type="SAM" id="Phobius"/>
    </source>
</evidence>
<reference evidence="4 5" key="1">
    <citation type="submission" date="2015-07" db="EMBL/GenBank/DDBJ databases">
        <title>The genome of Pseudoloma neurophilia, a relevant intracellular parasite of the zebrafish.</title>
        <authorList>
            <person name="Ndikumana S."/>
            <person name="Pelin A."/>
            <person name="Sanders J."/>
            <person name="Corradi N."/>
        </authorList>
    </citation>
    <scope>NUCLEOTIDE SEQUENCE [LARGE SCALE GENOMIC DNA]</scope>
    <source>
        <strain evidence="4 5">MK1</strain>
    </source>
</reference>